<dbReference type="InterPro" id="IPR039024">
    <property type="entry name" value="RTC4"/>
</dbReference>
<evidence type="ECO:0000256" key="4">
    <source>
        <dbReference type="ARBA" id="ARBA00009461"/>
    </source>
</evidence>
<keyword evidence="6" id="KW-0963">Cytoplasm</keyword>
<evidence type="ECO:0000256" key="5">
    <source>
        <dbReference type="ARBA" id="ARBA00015162"/>
    </source>
</evidence>
<dbReference type="OMA" id="HEDQDSI"/>
<feature type="compositionally biased region" description="Polar residues" evidence="8">
    <location>
        <begin position="58"/>
        <end position="67"/>
    </location>
</feature>
<dbReference type="AlphaFoldDB" id="Q2HD74"/>
<feature type="compositionally biased region" description="Low complexity" evidence="8">
    <location>
        <begin position="41"/>
        <end position="57"/>
    </location>
</feature>
<evidence type="ECO:0000313" key="10">
    <source>
        <dbReference type="EMBL" id="EAQ93595.1"/>
    </source>
</evidence>
<keyword evidence="7" id="KW-0539">Nucleus</keyword>
<evidence type="ECO:0000256" key="2">
    <source>
        <dbReference type="ARBA" id="ARBA00004123"/>
    </source>
</evidence>
<feature type="compositionally biased region" description="Basic and acidic residues" evidence="8">
    <location>
        <begin position="188"/>
        <end position="203"/>
    </location>
</feature>
<keyword evidence="11" id="KW-1185">Reference proteome</keyword>
<gene>
    <name evidence="10" type="ORF">CHGG_01830</name>
</gene>
<dbReference type="Proteomes" id="UP000001056">
    <property type="component" value="Unassembled WGS sequence"/>
</dbReference>
<protein>
    <recommendedName>
        <fullName evidence="5">Restriction of telomere capping protein 4</fullName>
    </recommendedName>
</protein>
<dbReference type="GO" id="GO:0005634">
    <property type="term" value="C:nucleus"/>
    <property type="evidence" value="ECO:0007669"/>
    <property type="project" value="UniProtKB-SubCell"/>
</dbReference>
<dbReference type="HOGENOM" id="CLU_030573_1_0_1"/>
<dbReference type="GO" id="GO:0005737">
    <property type="term" value="C:cytoplasm"/>
    <property type="evidence" value="ECO:0007669"/>
    <property type="project" value="UniProtKB-SubCell"/>
</dbReference>
<dbReference type="VEuPathDB" id="FungiDB:CHGG_01830"/>
<evidence type="ECO:0000256" key="1">
    <source>
        <dbReference type="ARBA" id="ARBA00002738"/>
    </source>
</evidence>
<dbReference type="GeneID" id="4386962"/>
<comment type="subcellular location">
    <subcellularLocation>
        <location evidence="3">Cytoplasm</location>
    </subcellularLocation>
    <subcellularLocation>
        <location evidence="2">Nucleus</location>
    </subcellularLocation>
</comment>
<evidence type="ECO:0000256" key="8">
    <source>
        <dbReference type="SAM" id="MobiDB-lite"/>
    </source>
</evidence>
<comment type="function">
    <text evidence="1">May be involved in a process influencing telomere capping.</text>
</comment>
<comment type="similarity">
    <text evidence="4">Belongs to the RTC4 family.</text>
</comment>
<organism evidence="10 11">
    <name type="scientific">Chaetomium globosum (strain ATCC 6205 / CBS 148.51 / DSM 1962 / NBRC 6347 / NRRL 1970)</name>
    <name type="common">Soil fungus</name>
    <dbReference type="NCBI Taxonomy" id="306901"/>
    <lineage>
        <taxon>Eukaryota</taxon>
        <taxon>Fungi</taxon>
        <taxon>Dikarya</taxon>
        <taxon>Ascomycota</taxon>
        <taxon>Pezizomycotina</taxon>
        <taxon>Sordariomycetes</taxon>
        <taxon>Sordariomycetidae</taxon>
        <taxon>Sordariales</taxon>
        <taxon>Chaetomiaceae</taxon>
        <taxon>Chaetomium</taxon>
    </lineage>
</organism>
<dbReference type="PANTHER" id="PTHR41391">
    <property type="entry name" value="RESTRICTION OF TELOMERE CAPPING PROTEIN 4"/>
    <property type="match status" value="1"/>
</dbReference>
<dbReference type="InterPro" id="IPR028094">
    <property type="entry name" value="RTC4_C"/>
</dbReference>
<evidence type="ECO:0000256" key="3">
    <source>
        <dbReference type="ARBA" id="ARBA00004496"/>
    </source>
</evidence>
<dbReference type="SMART" id="SM01312">
    <property type="entry name" value="RTC4"/>
    <property type="match status" value="1"/>
</dbReference>
<evidence type="ECO:0000313" key="11">
    <source>
        <dbReference type="Proteomes" id="UP000001056"/>
    </source>
</evidence>
<evidence type="ECO:0000259" key="9">
    <source>
        <dbReference type="SMART" id="SM01312"/>
    </source>
</evidence>
<dbReference type="RefSeq" id="XP_001221051.1">
    <property type="nucleotide sequence ID" value="XM_001221050.1"/>
</dbReference>
<name>Q2HD74_CHAGB</name>
<accession>Q2HD74</accession>
<sequence length="532" mass="58878">MSGRRFVGLSDEQPVPRLLTVIGKKPTAKVMKDTDVDAPPLSSSDLSDNGGLSSRGNITSSHFASSGRNKKSHPRQDIKNAGSGKKTVAPEKRFAQTRASTRPAARGERNASLKGANGQEAIDDSDNTITGSPPSKKPKRTSPRDGERGSQFELDIFAKKSTATRRYGKGFGAKPRPKASPARTFKRPPKEPTSEAEEPDRYRLKLPPSPSELRDESLSPTRKFKAVPDLGSPAKSSPVRKKRLIMPDDDNLLFPRELQDNEESQRPVFTMPDELPESFVGGDNDKFDVALSQTTGNSFKEPNIIWDSSSPLTDLETTNLTPLCPLCNKPVDQAQLDEFKASQPRMTVAGMRRFCEQHRRRTARETWVQKGYPDIEWPRLDGRIARHYGFLRRILEGGEPCHHGDLFRDAVLAGRNRTLLHSDANLTPGYYGIRGLRAMTENLISEFAALLRRRSVEDRLIAARGHTMYLQAVLVPELAVRLIMEDMGVGVEEARTILTESSDVGELLNDEIPDVILDDGDGDDESDEAGLS</sequence>
<dbReference type="OrthoDB" id="128308at2759"/>
<evidence type="ECO:0000256" key="7">
    <source>
        <dbReference type="ARBA" id="ARBA00023242"/>
    </source>
</evidence>
<reference evidence="11" key="1">
    <citation type="journal article" date="2015" name="Genome Announc.">
        <title>Draft genome sequence of the cellulolytic fungus Chaetomium globosum.</title>
        <authorList>
            <person name="Cuomo C.A."/>
            <person name="Untereiner W.A."/>
            <person name="Ma L.-J."/>
            <person name="Grabherr M."/>
            <person name="Birren B.W."/>
        </authorList>
    </citation>
    <scope>NUCLEOTIDE SEQUENCE [LARGE SCALE GENOMIC DNA]</scope>
    <source>
        <strain evidence="11">ATCC 6205 / CBS 148.51 / DSM 1962 / NBRC 6347 / NRRL 1970</strain>
    </source>
</reference>
<dbReference type="Pfam" id="PF14474">
    <property type="entry name" value="RTC4"/>
    <property type="match status" value="1"/>
</dbReference>
<proteinExistence type="inferred from homology"/>
<feature type="domain" description="Restriction of telomere capping protein 4 C-terminal" evidence="9">
    <location>
        <begin position="394"/>
        <end position="511"/>
    </location>
</feature>
<dbReference type="InParanoid" id="Q2HD74"/>
<dbReference type="EMBL" id="CH408029">
    <property type="protein sequence ID" value="EAQ93595.1"/>
    <property type="molecule type" value="Genomic_DNA"/>
</dbReference>
<dbReference type="eggNOG" id="ENOG502SEU0">
    <property type="taxonomic scope" value="Eukaryota"/>
</dbReference>
<feature type="region of interest" description="Disordered" evidence="8">
    <location>
        <begin position="23"/>
        <end position="239"/>
    </location>
</feature>
<dbReference type="PANTHER" id="PTHR41391:SF1">
    <property type="entry name" value="RESTRICTION OF TELOMERE CAPPING PROTEIN 4"/>
    <property type="match status" value="1"/>
</dbReference>
<evidence type="ECO:0000256" key="6">
    <source>
        <dbReference type="ARBA" id="ARBA00022490"/>
    </source>
</evidence>